<feature type="region of interest" description="Disordered" evidence="1">
    <location>
        <begin position="1"/>
        <end position="29"/>
    </location>
</feature>
<feature type="compositionally biased region" description="Basic and acidic residues" evidence="1">
    <location>
        <begin position="20"/>
        <end position="29"/>
    </location>
</feature>
<organism evidence="2 3">
    <name type="scientific">Plantactinospora soyae</name>
    <dbReference type="NCBI Taxonomy" id="1544732"/>
    <lineage>
        <taxon>Bacteria</taxon>
        <taxon>Bacillati</taxon>
        <taxon>Actinomycetota</taxon>
        <taxon>Actinomycetes</taxon>
        <taxon>Micromonosporales</taxon>
        <taxon>Micromonosporaceae</taxon>
        <taxon>Plantactinospora</taxon>
    </lineage>
</organism>
<comment type="caution">
    <text evidence="2">The sequence shown here is derived from an EMBL/GenBank/DDBJ whole genome shotgun (WGS) entry which is preliminary data.</text>
</comment>
<sequence>MTATRTRAAAPDPAGRRARRATDDRGDRP</sequence>
<gene>
    <name evidence="2" type="ORF">H4W31_003390</name>
</gene>
<feature type="compositionally biased region" description="Low complexity" evidence="1">
    <location>
        <begin position="1"/>
        <end position="13"/>
    </location>
</feature>
<keyword evidence="3" id="KW-1185">Reference proteome</keyword>
<accession>A0A927M675</accession>
<evidence type="ECO:0000256" key="1">
    <source>
        <dbReference type="SAM" id="MobiDB-lite"/>
    </source>
</evidence>
<protein>
    <submittedName>
        <fullName evidence="2">Uncharacterized protein</fullName>
    </submittedName>
</protein>
<evidence type="ECO:0000313" key="3">
    <source>
        <dbReference type="Proteomes" id="UP000649753"/>
    </source>
</evidence>
<evidence type="ECO:0000313" key="2">
    <source>
        <dbReference type="EMBL" id="MBE1487752.1"/>
    </source>
</evidence>
<dbReference type="AlphaFoldDB" id="A0A927M675"/>
<name>A0A927M675_9ACTN</name>
<proteinExistence type="predicted"/>
<reference evidence="2" key="1">
    <citation type="submission" date="2020-10" db="EMBL/GenBank/DDBJ databases">
        <title>Sequencing the genomes of 1000 actinobacteria strains.</title>
        <authorList>
            <person name="Klenk H.-P."/>
        </authorList>
    </citation>
    <scope>NUCLEOTIDE SEQUENCE</scope>
    <source>
        <strain evidence="2">DSM 46832</strain>
    </source>
</reference>
<dbReference type="EMBL" id="JADBEB010000001">
    <property type="protein sequence ID" value="MBE1487752.1"/>
    <property type="molecule type" value="Genomic_DNA"/>
</dbReference>
<dbReference type="Proteomes" id="UP000649753">
    <property type="component" value="Unassembled WGS sequence"/>
</dbReference>